<keyword evidence="2" id="KW-0808">Transferase</keyword>
<keyword evidence="4" id="KW-0418">Kinase</keyword>
<dbReference type="InterPro" id="IPR017441">
    <property type="entry name" value="Protein_kinase_ATP_BS"/>
</dbReference>
<sequence length="443" mass="49383">MLKKDGVTHTSITAENIECVSSGHDAKLTGFSAAGRTSELSKQEIPIICGFSAPEILLNAPVDESADIWGLACTLAGLCFGFPMFPAECNYEYMRMILQLLGPPSRSLLDQGVYCFETFLGGGSFGVVSKFKKLEDDSRVAVKLLTNKTSFTNEVRGLSCLRELDPNKSNIIRCIDHFPYKGSYLIFYELLDQDLCDFMAKRINKPLKMGEVRCIAKQLLVSLRELKHIHVTHLDIKPNNILLVNHSLWPFKLIGFGSAHETGTSTNITKVQTVGYRAPEVHMGLPFDESIDIWGLGCTLVFLYLAKHLHRFFVLRKNVLGHNYNPNRGTGKTVPSLHPFYEHLQSLDDLVTMTSDLESLAEQEDLKDFVNLVKRMIVLKPSDRIRPDEALKHPFILRGQYPNTSSHPSVCEKFICSTAIGVNARAADQIEERSLESAGASCG</sequence>
<dbReference type="AlphaFoldDB" id="A0A8C6MDL0"/>
<keyword evidence="1 7" id="KW-0723">Serine/threonine-protein kinase</keyword>
<dbReference type="Gene3D" id="1.10.510.10">
    <property type="entry name" value="Transferase(Phosphotransferase) domain 1"/>
    <property type="match status" value="2"/>
</dbReference>
<organism evidence="9 10">
    <name type="scientific">Nothobranchius furzeri</name>
    <name type="common">Turquoise killifish</name>
    <dbReference type="NCBI Taxonomy" id="105023"/>
    <lineage>
        <taxon>Eukaryota</taxon>
        <taxon>Metazoa</taxon>
        <taxon>Chordata</taxon>
        <taxon>Craniata</taxon>
        <taxon>Vertebrata</taxon>
        <taxon>Euteleostomi</taxon>
        <taxon>Actinopterygii</taxon>
        <taxon>Neopterygii</taxon>
        <taxon>Teleostei</taxon>
        <taxon>Neoteleostei</taxon>
        <taxon>Acanthomorphata</taxon>
        <taxon>Ovalentaria</taxon>
        <taxon>Atherinomorphae</taxon>
        <taxon>Cyprinodontiformes</taxon>
        <taxon>Nothobranchiidae</taxon>
        <taxon>Nothobranchius</taxon>
    </lineage>
</organism>
<reference evidence="9" key="1">
    <citation type="submission" date="2025-08" db="UniProtKB">
        <authorList>
            <consortium name="Ensembl"/>
        </authorList>
    </citation>
    <scope>IDENTIFICATION</scope>
</reference>
<name>A0A8C6MDL0_NOTFU</name>
<evidence type="ECO:0000256" key="7">
    <source>
        <dbReference type="RuleBase" id="RU000304"/>
    </source>
</evidence>
<keyword evidence="10" id="KW-1185">Reference proteome</keyword>
<dbReference type="GO" id="GO:0042771">
    <property type="term" value="P:intrinsic apoptotic signaling pathway in response to DNA damage by p53 class mediator"/>
    <property type="evidence" value="ECO:0007669"/>
    <property type="project" value="TreeGrafter"/>
</dbReference>
<dbReference type="GeneTree" id="ENSGT00940000164472"/>
<dbReference type="Pfam" id="PF00069">
    <property type="entry name" value="Pkinase"/>
    <property type="match status" value="2"/>
</dbReference>
<dbReference type="GO" id="GO:0045944">
    <property type="term" value="P:positive regulation of transcription by RNA polymerase II"/>
    <property type="evidence" value="ECO:0007669"/>
    <property type="project" value="TreeGrafter"/>
</dbReference>
<accession>A0A8C6MDL0</accession>
<evidence type="ECO:0000256" key="6">
    <source>
        <dbReference type="PROSITE-ProRule" id="PRU10141"/>
    </source>
</evidence>
<dbReference type="GO" id="GO:0016605">
    <property type="term" value="C:PML body"/>
    <property type="evidence" value="ECO:0007669"/>
    <property type="project" value="TreeGrafter"/>
</dbReference>
<dbReference type="InterPro" id="IPR000719">
    <property type="entry name" value="Prot_kinase_dom"/>
</dbReference>
<evidence type="ECO:0000256" key="1">
    <source>
        <dbReference type="ARBA" id="ARBA00022527"/>
    </source>
</evidence>
<evidence type="ECO:0000259" key="8">
    <source>
        <dbReference type="PROSITE" id="PS50011"/>
    </source>
</evidence>
<protein>
    <recommendedName>
        <fullName evidence="8">Protein kinase domain-containing protein</fullName>
    </recommendedName>
</protein>
<dbReference type="GO" id="GO:0003713">
    <property type="term" value="F:transcription coactivator activity"/>
    <property type="evidence" value="ECO:0007669"/>
    <property type="project" value="TreeGrafter"/>
</dbReference>
<evidence type="ECO:0000313" key="10">
    <source>
        <dbReference type="Proteomes" id="UP000694548"/>
    </source>
</evidence>
<dbReference type="Proteomes" id="UP000694548">
    <property type="component" value="Unassembled WGS sequence"/>
</dbReference>
<dbReference type="PANTHER" id="PTHR24058">
    <property type="entry name" value="DUAL SPECIFICITY PROTEIN KINASE"/>
    <property type="match status" value="1"/>
</dbReference>
<dbReference type="GO" id="GO:0005524">
    <property type="term" value="F:ATP binding"/>
    <property type="evidence" value="ECO:0007669"/>
    <property type="project" value="UniProtKB-UniRule"/>
</dbReference>
<dbReference type="GO" id="GO:0004674">
    <property type="term" value="F:protein serine/threonine kinase activity"/>
    <property type="evidence" value="ECO:0007669"/>
    <property type="project" value="UniProtKB-KW"/>
</dbReference>
<dbReference type="PANTHER" id="PTHR24058:SF53">
    <property type="entry name" value="HOMEODOMAIN-INTERACTING PROTEIN KINASE 2"/>
    <property type="match status" value="1"/>
</dbReference>
<dbReference type="InterPro" id="IPR050494">
    <property type="entry name" value="Ser_Thr_dual-spec_kinase"/>
</dbReference>
<proteinExistence type="inferred from homology"/>
<keyword evidence="5 6" id="KW-0067">ATP-binding</keyword>
<reference evidence="9" key="2">
    <citation type="submission" date="2025-09" db="UniProtKB">
        <authorList>
            <consortium name="Ensembl"/>
        </authorList>
    </citation>
    <scope>IDENTIFICATION</scope>
</reference>
<dbReference type="GO" id="GO:0003714">
    <property type="term" value="F:transcription corepressor activity"/>
    <property type="evidence" value="ECO:0007669"/>
    <property type="project" value="TreeGrafter"/>
</dbReference>
<evidence type="ECO:0000313" key="9">
    <source>
        <dbReference type="Ensembl" id="ENSNFUP00015032284.1"/>
    </source>
</evidence>
<dbReference type="PROSITE" id="PS50011">
    <property type="entry name" value="PROTEIN_KINASE_DOM"/>
    <property type="match status" value="1"/>
</dbReference>
<comment type="similarity">
    <text evidence="7">Belongs to the protein kinase superfamily.</text>
</comment>
<dbReference type="GO" id="GO:0005737">
    <property type="term" value="C:cytoplasm"/>
    <property type="evidence" value="ECO:0007669"/>
    <property type="project" value="TreeGrafter"/>
</dbReference>
<evidence type="ECO:0000256" key="5">
    <source>
        <dbReference type="ARBA" id="ARBA00022840"/>
    </source>
</evidence>
<dbReference type="GO" id="GO:0046332">
    <property type="term" value="F:SMAD binding"/>
    <property type="evidence" value="ECO:0007669"/>
    <property type="project" value="TreeGrafter"/>
</dbReference>
<feature type="binding site" evidence="6">
    <location>
        <position position="143"/>
    </location>
    <ligand>
        <name>ATP</name>
        <dbReference type="ChEBI" id="CHEBI:30616"/>
    </ligand>
</feature>
<dbReference type="Gene3D" id="3.30.200.20">
    <property type="entry name" value="Phosphorylase Kinase, domain 1"/>
    <property type="match status" value="1"/>
</dbReference>
<dbReference type="GO" id="GO:0004713">
    <property type="term" value="F:protein tyrosine kinase activity"/>
    <property type="evidence" value="ECO:0007669"/>
    <property type="project" value="TreeGrafter"/>
</dbReference>
<dbReference type="PROSITE" id="PS00107">
    <property type="entry name" value="PROTEIN_KINASE_ATP"/>
    <property type="match status" value="1"/>
</dbReference>
<dbReference type="InterPro" id="IPR008271">
    <property type="entry name" value="Ser/Thr_kinase_AS"/>
</dbReference>
<dbReference type="SUPFAM" id="SSF56112">
    <property type="entry name" value="Protein kinase-like (PK-like)"/>
    <property type="match status" value="2"/>
</dbReference>
<dbReference type="InterPro" id="IPR011009">
    <property type="entry name" value="Kinase-like_dom_sf"/>
</dbReference>
<feature type="domain" description="Protein kinase" evidence="8">
    <location>
        <begin position="114"/>
        <end position="396"/>
    </location>
</feature>
<evidence type="ECO:0000256" key="3">
    <source>
        <dbReference type="ARBA" id="ARBA00022741"/>
    </source>
</evidence>
<dbReference type="SMART" id="SM00220">
    <property type="entry name" value="S_TKc"/>
    <property type="match status" value="1"/>
</dbReference>
<evidence type="ECO:0000256" key="2">
    <source>
        <dbReference type="ARBA" id="ARBA00022679"/>
    </source>
</evidence>
<dbReference type="Ensembl" id="ENSNFUT00015033739.1">
    <property type="protein sequence ID" value="ENSNFUP00015032284.1"/>
    <property type="gene ID" value="ENSNFUG00015015779.1"/>
</dbReference>
<dbReference type="GO" id="GO:0007224">
    <property type="term" value="P:smoothened signaling pathway"/>
    <property type="evidence" value="ECO:0007669"/>
    <property type="project" value="TreeGrafter"/>
</dbReference>
<dbReference type="PROSITE" id="PS00108">
    <property type="entry name" value="PROTEIN_KINASE_ST"/>
    <property type="match status" value="1"/>
</dbReference>
<keyword evidence="3 6" id="KW-0547">Nucleotide-binding</keyword>
<evidence type="ECO:0000256" key="4">
    <source>
        <dbReference type="ARBA" id="ARBA00022777"/>
    </source>
</evidence>